<gene>
    <name evidence="7" type="ORF">QM524_19970</name>
</gene>
<dbReference type="InterPro" id="IPR001123">
    <property type="entry name" value="LeuE-type"/>
</dbReference>
<proteinExistence type="predicted"/>
<dbReference type="PANTHER" id="PTHR30086:SF20">
    <property type="entry name" value="ARGININE EXPORTER PROTEIN ARGO-RELATED"/>
    <property type="match status" value="1"/>
</dbReference>
<evidence type="ECO:0000256" key="4">
    <source>
        <dbReference type="ARBA" id="ARBA00022989"/>
    </source>
</evidence>
<dbReference type="PANTHER" id="PTHR30086">
    <property type="entry name" value="ARGININE EXPORTER PROTEIN ARGO"/>
    <property type="match status" value="1"/>
</dbReference>
<evidence type="ECO:0000256" key="2">
    <source>
        <dbReference type="ARBA" id="ARBA00022475"/>
    </source>
</evidence>
<protein>
    <submittedName>
        <fullName evidence="7">LysE family transporter</fullName>
    </submittedName>
</protein>
<comment type="caution">
    <text evidence="7">The sequence shown here is derived from an EMBL/GenBank/DDBJ whole genome shotgun (WGS) entry which is preliminary data.</text>
</comment>
<dbReference type="Proteomes" id="UP001236507">
    <property type="component" value="Unassembled WGS sequence"/>
</dbReference>
<evidence type="ECO:0000256" key="3">
    <source>
        <dbReference type="ARBA" id="ARBA00022692"/>
    </source>
</evidence>
<reference evidence="7 8" key="1">
    <citation type="submission" date="2023-05" db="EMBL/GenBank/DDBJ databases">
        <title>Novel species of genus Flectobacillus isolated from stream in China.</title>
        <authorList>
            <person name="Lu H."/>
        </authorList>
    </citation>
    <scope>NUCLEOTIDE SEQUENCE [LARGE SCALE GENOMIC DNA]</scope>
    <source>
        <strain evidence="7 8">KCTC 42575</strain>
    </source>
</reference>
<evidence type="ECO:0000313" key="7">
    <source>
        <dbReference type="EMBL" id="MDI9861507.1"/>
    </source>
</evidence>
<evidence type="ECO:0000256" key="5">
    <source>
        <dbReference type="ARBA" id="ARBA00023136"/>
    </source>
</evidence>
<keyword evidence="4 6" id="KW-1133">Transmembrane helix</keyword>
<evidence type="ECO:0000256" key="1">
    <source>
        <dbReference type="ARBA" id="ARBA00004651"/>
    </source>
</evidence>
<feature type="transmembrane region" description="Helical" evidence="6">
    <location>
        <begin position="147"/>
        <end position="167"/>
    </location>
</feature>
<keyword evidence="5 6" id="KW-0472">Membrane</keyword>
<comment type="subcellular location">
    <subcellularLocation>
        <location evidence="1">Cell membrane</location>
        <topology evidence="1">Multi-pass membrane protein</topology>
    </subcellularLocation>
</comment>
<feature type="transmembrane region" description="Helical" evidence="6">
    <location>
        <begin position="111"/>
        <end position="135"/>
    </location>
</feature>
<accession>A0ABT6YDI3</accession>
<dbReference type="EMBL" id="JASHIF010000020">
    <property type="protein sequence ID" value="MDI9861507.1"/>
    <property type="molecule type" value="Genomic_DNA"/>
</dbReference>
<feature type="transmembrane region" description="Helical" evidence="6">
    <location>
        <begin position="71"/>
        <end position="90"/>
    </location>
</feature>
<dbReference type="RefSeq" id="WP_283345903.1">
    <property type="nucleotide sequence ID" value="NZ_JASHIF010000020.1"/>
</dbReference>
<evidence type="ECO:0000256" key="6">
    <source>
        <dbReference type="SAM" id="Phobius"/>
    </source>
</evidence>
<evidence type="ECO:0000313" key="8">
    <source>
        <dbReference type="Proteomes" id="UP001236507"/>
    </source>
</evidence>
<organism evidence="7 8">
    <name type="scientific">Flectobacillus roseus</name>
    <dbReference type="NCBI Taxonomy" id="502259"/>
    <lineage>
        <taxon>Bacteria</taxon>
        <taxon>Pseudomonadati</taxon>
        <taxon>Bacteroidota</taxon>
        <taxon>Cytophagia</taxon>
        <taxon>Cytophagales</taxon>
        <taxon>Flectobacillaceae</taxon>
        <taxon>Flectobacillus</taxon>
    </lineage>
</organism>
<name>A0ABT6YDI3_9BACT</name>
<keyword evidence="8" id="KW-1185">Reference proteome</keyword>
<sequence>MLIFLCTTIISFMGSLQPGPLNMSVVQLSLHDNPKGALKMNVGGCIPEFVYSLLAAEGLVIFQYYPWLLTYLQWGVVPLLLILAYFTWISKQQAHTEDMGTNPSKAHFWKGLMLSIFNPQLLPFWMIVLINYQTFSWLKVQTYSDKIAFAMGASFGAFLLNYFYSQLALKYKDQIFAKIQQETVQKWMAYIFIIMAVAQGGKLLNEL</sequence>
<dbReference type="Pfam" id="PF01810">
    <property type="entry name" value="LysE"/>
    <property type="match status" value="1"/>
</dbReference>
<keyword evidence="2" id="KW-1003">Cell membrane</keyword>
<keyword evidence="3 6" id="KW-0812">Transmembrane</keyword>